<feature type="domain" description="HTH araC/xylS-type" evidence="1">
    <location>
        <begin position="150"/>
        <end position="223"/>
    </location>
</feature>
<name>A0A2W2BJ09_9ACTN</name>
<dbReference type="Gene3D" id="1.10.10.60">
    <property type="entry name" value="Homeodomain-like"/>
    <property type="match status" value="1"/>
</dbReference>
<accession>A0A2W2BJ09</accession>
<evidence type="ECO:0000313" key="2">
    <source>
        <dbReference type="EMBL" id="PZF80298.1"/>
    </source>
</evidence>
<organism evidence="2 3">
    <name type="scientific">Jiangella anatolica</name>
    <dbReference type="NCBI Taxonomy" id="2670374"/>
    <lineage>
        <taxon>Bacteria</taxon>
        <taxon>Bacillati</taxon>
        <taxon>Actinomycetota</taxon>
        <taxon>Actinomycetes</taxon>
        <taxon>Jiangellales</taxon>
        <taxon>Jiangellaceae</taxon>
        <taxon>Jiangella</taxon>
    </lineage>
</organism>
<dbReference type="PROSITE" id="PS01124">
    <property type="entry name" value="HTH_ARAC_FAMILY_2"/>
    <property type="match status" value="1"/>
</dbReference>
<proteinExistence type="predicted"/>
<dbReference type="Proteomes" id="UP000248764">
    <property type="component" value="Unassembled WGS sequence"/>
</dbReference>
<dbReference type="AlphaFoldDB" id="A0A2W2BJ09"/>
<dbReference type="GO" id="GO:0003700">
    <property type="term" value="F:DNA-binding transcription factor activity"/>
    <property type="evidence" value="ECO:0007669"/>
    <property type="project" value="InterPro"/>
</dbReference>
<comment type="caution">
    <text evidence="2">The sequence shown here is derived from an EMBL/GenBank/DDBJ whole genome shotgun (WGS) entry which is preliminary data.</text>
</comment>
<dbReference type="GO" id="GO:0043565">
    <property type="term" value="F:sequence-specific DNA binding"/>
    <property type="evidence" value="ECO:0007669"/>
    <property type="project" value="InterPro"/>
</dbReference>
<gene>
    <name evidence="2" type="ORF">C1I92_26790</name>
</gene>
<dbReference type="Pfam" id="PF12833">
    <property type="entry name" value="HTH_18"/>
    <property type="match status" value="1"/>
</dbReference>
<dbReference type="InterPro" id="IPR018060">
    <property type="entry name" value="HTH_AraC"/>
</dbReference>
<dbReference type="EMBL" id="POTW01000093">
    <property type="protein sequence ID" value="PZF80298.1"/>
    <property type="molecule type" value="Genomic_DNA"/>
</dbReference>
<keyword evidence="3" id="KW-1185">Reference proteome</keyword>
<evidence type="ECO:0000313" key="3">
    <source>
        <dbReference type="Proteomes" id="UP000248764"/>
    </source>
</evidence>
<sequence length="229" mass="25102">MGLTFTAVAGELPLVQRVWSASCHATTGFASAVKASTMISFSRNGGVVQVHLHGPETVGTSLTCPEGWEFFGVELRLGAYLPLHPPSGLTDHRDALVPVLPGRRMLLDNREWELPTKQNVDVFVGRLVRTGLLRFDPLVDEIRHGERPRGMSERTAQLRFRRSAGISHRKLVAIEQARQAAQLLTAGRAIADVVSACGYYDHPQLTRAMRWATGQTPAELRAGVSFLAL</sequence>
<reference evidence="2 3" key="1">
    <citation type="submission" date="2018-01" db="EMBL/GenBank/DDBJ databases">
        <title>Draft genome sequence of Jiangella sp. GTF31.</title>
        <authorList>
            <person name="Sahin N."/>
            <person name="Ay H."/>
            <person name="Saygin H."/>
        </authorList>
    </citation>
    <scope>NUCLEOTIDE SEQUENCE [LARGE SCALE GENOMIC DNA]</scope>
    <source>
        <strain evidence="2 3">GTF31</strain>
    </source>
</reference>
<dbReference type="RefSeq" id="WP_111257688.1">
    <property type="nucleotide sequence ID" value="NZ_POTW01000093.1"/>
</dbReference>
<dbReference type="SMART" id="SM00342">
    <property type="entry name" value="HTH_ARAC"/>
    <property type="match status" value="1"/>
</dbReference>
<evidence type="ECO:0000259" key="1">
    <source>
        <dbReference type="PROSITE" id="PS01124"/>
    </source>
</evidence>
<protein>
    <recommendedName>
        <fullName evidence="1">HTH araC/xylS-type domain-containing protein</fullName>
    </recommendedName>
</protein>